<reference evidence="1" key="1">
    <citation type="submission" date="2014-11" db="EMBL/GenBank/DDBJ databases">
        <authorList>
            <person name="Amaro Gonzalez C."/>
        </authorList>
    </citation>
    <scope>NUCLEOTIDE SEQUENCE</scope>
</reference>
<organism evidence="1">
    <name type="scientific">Anguilla anguilla</name>
    <name type="common">European freshwater eel</name>
    <name type="synonym">Muraena anguilla</name>
    <dbReference type="NCBI Taxonomy" id="7936"/>
    <lineage>
        <taxon>Eukaryota</taxon>
        <taxon>Metazoa</taxon>
        <taxon>Chordata</taxon>
        <taxon>Craniata</taxon>
        <taxon>Vertebrata</taxon>
        <taxon>Euteleostomi</taxon>
        <taxon>Actinopterygii</taxon>
        <taxon>Neopterygii</taxon>
        <taxon>Teleostei</taxon>
        <taxon>Anguilliformes</taxon>
        <taxon>Anguillidae</taxon>
        <taxon>Anguilla</taxon>
    </lineage>
</organism>
<proteinExistence type="predicted"/>
<name>A0A0E9QJQ0_ANGAN</name>
<dbReference type="AlphaFoldDB" id="A0A0E9QJQ0"/>
<reference evidence="1" key="2">
    <citation type="journal article" date="2015" name="Fish Shellfish Immunol.">
        <title>Early steps in the European eel (Anguilla anguilla)-Vibrio vulnificus interaction in the gills: Role of the RtxA13 toxin.</title>
        <authorList>
            <person name="Callol A."/>
            <person name="Pajuelo D."/>
            <person name="Ebbesson L."/>
            <person name="Teles M."/>
            <person name="MacKenzie S."/>
            <person name="Amaro C."/>
        </authorList>
    </citation>
    <scope>NUCLEOTIDE SEQUENCE</scope>
</reference>
<sequence>MCCSSRSPHWVPILSAKNRTMRLQWVYDHQNWMIESSVFLYFIFKTEQKKSRQKQCWLYFFP</sequence>
<accession>A0A0E9QJQ0</accession>
<protein>
    <submittedName>
        <fullName evidence="1">Uncharacterized protein</fullName>
    </submittedName>
</protein>
<dbReference type="EMBL" id="GBXM01092284">
    <property type="protein sequence ID" value="JAH16293.1"/>
    <property type="molecule type" value="Transcribed_RNA"/>
</dbReference>
<evidence type="ECO:0000313" key="1">
    <source>
        <dbReference type="EMBL" id="JAH16293.1"/>
    </source>
</evidence>